<protein>
    <recommendedName>
        <fullName evidence="3">Caspase family p20 domain-containing protein</fullName>
    </recommendedName>
</protein>
<dbReference type="EMBL" id="HE796947">
    <property type="protein sequence ID" value="CCL99698.1"/>
    <property type="molecule type" value="Genomic_DNA"/>
</dbReference>
<evidence type="ECO:0000313" key="1">
    <source>
        <dbReference type="EMBL" id="CCL99698.1"/>
    </source>
</evidence>
<evidence type="ECO:0008006" key="3">
    <source>
        <dbReference type="Google" id="ProtNLM"/>
    </source>
</evidence>
<dbReference type="OrthoDB" id="3169018at2759"/>
<reference evidence="1 2" key="1">
    <citation type="journal article" date="2012" name="Appl. Environ. Microbiol.">
        <title>Short-read sequencing for genomic analysis of the brown rot fungus Fibroporia radiculosa.</title>
        <authorList>
            <person name="Tang J.D."/>
            <person name="Perkins A.D."/>
            <person name="Sonstegard T.S."/>
            <person name="Schroeder S.G."/>
            <person name="Burgess S.C."/>
            <person name="Diehl S.V."/>
        </authorList>
    </citation>
    <scope>NUCLEOTIDE SEQUENCE [LARGE SCALE GENOMIC DNA]</scope>
    <source>
        <strain evidence="1 2">TFFH 294</strain>
    </source>
</reference>
<sequence>MATRLSGVFTITNAFHSNRVAMLNDNDAEPLFCVVPLLEVSKAELWTLIPSTAGRHQLRNMGFESRGFPRPSYGVDPQVVVGSSSECWWFIERVAGARSKPDTYFIRHNERRELCWRLDDGSPKTPIELLDDPGHPRNIWQIVPHVDFDSDSNTSSPSQMPLVDSNPVVDATIDHNASVLPAMDILKCLSETTRVHLPHHLELLNQLTDATGAVPSPKMQPRLFALIIGIDKHKATSITNLSGAARDADTVRDYLQEQLGVPSFQIRNLRDGQATRAAILRGIHGFLDDERIRKGDPILIYYAGHCATSVAPTDWDTAGAEIQLLVPYDQSDNGQKGCKVHGIPNRTLGALLVRLAANKGDNICVVLDCCHSGAGTREHGGESAHVYGRIEVEAIPSDLDEDLWNSLQPEERETAAATSFSYDDTGFRCHVLLASPSAEDPARETSESGLFTRTPIDAPVKDEAHGLKYTGVVQRMARLPAEVQSFRADKVRDISIVEPRRALCAESEKSDTVSVNDVVHGKTQREKQRRVEEREIYTPVLNQSVDIADMVRSISIRDDEVKSTPESNLDKCSHLDNLGHKFFSRFERLGNIEDIYRSISIHEEAVQLSPDDDPGKPIRLNRLGCSLLCRFERLDNIEDIHRSISIHEDAVQLSPSGDPGKPTRLNSLGCSLLCRFERLGNLRDIHRSISMHEDAVQLSLNGDHEKLTRLNSLGLSLFARFSRLDNLKDIHRSILMHEDVIQLSLDSDPDKPSRLNHLGYLFLTRFKRLGNLKDIHRSISLREHAVQLCLNSHPKKPHFLKKLGVSLFVRFEELGNLKDIHYSISMLEDAVRLSPDSDCDKPSRLNYLEYLLFNRFKRLGNPADIHSSISMHKHALQLSPGKSAYLDDLNRSLSIRSKRLGRPRK</sequence>
<name>J4G152_9APHY</name>
<dbReference type="InterPro" id="IPR011990">
    <property type="entry name" value="TPR-like_helical_dom_sf"/>
</dbReference>
<dbReference type="GeneID" id="24094609"/>
<dbReference type="AlphaFoldDB" id="J4G152"/>
<proteinExistence type="predicted"/>
<dbReference type="HOGENOM" id="CLU_320551_0_0_1"/>
<dbReference type="STRING" id="599839.J4G152"/>
<gene>
    <name evidence="1" type="ORF">FIBRA_01719</name>
</gene>
<evidence type="ECO:0000313" key="2">
    <source>
        <dbReference type="Proteomes" id="UP000006352"/>
    </source>
</evidence>
<dbReference type="Gene3D" id="3.40.50.1460">
    <property type="match status" value="1"/>
</dbReference>
<organism evidence="1 2">
    <name type="scientific">Fibroporia radiculosa</name>
    <dbReference type="NCBI Taxonomy" id="599839"/>
    <lineage>
        <taxon>Eukaryota</taxon>
        <taxon>Fungi</taxon>
        <taxon>Dikarya</taxon>
        <taxon>Basidiomycota</taxon>
        <taxon>Agaricomycotina</taxon>
        <taxon>Agaricomycetes</taxon>
        <taxon>Polyporales</taxon>
        <taxon>Fibroporiaceae</taxon>
        <taxon>Fibroporia</taxon>
    </lineage>
</organism>
<keyword evidence="2" id="KW-1185">Reference proteome</keyword>
<dbReference type="Proteomes" id="UP000006352">
    <property type="component" value="Unassembled WGS sequence"/>
</dbReference>
<dbReference type="Gene3D" id="1.25.40.10">
    <property type="entry name" value="Tetratricopeptide repeat domain"/>
    <property type="match status" value="1"/>
</dbReference>
<dbReference type="InParanoid" id="J4G152"/>
<accession>J4G152</accession>
<dbReference type="RefSeq" id="XP_012178981.1">
    <property type="nucleotide sequence ID" value="XM_012323591.1"/>
</dbReference>